<sequence>MPLSQQEAEKIITKIQDNFYEKWTAGDAKGLAAFYHPDAVLIEKGKSVAYGLEEIEKKYAKSLKAPMDFKLNFELTTPAADAEYIIHRGTFVFAALPDKPAPYAQIYKLTNGGQYLIIHDIFELP</sequence>
<dbReference type="Gene3D" id="3.10.450.50">
    <property type="match status" value="1"/>
</dbReference>
<keyword evidence="2" id="KW-1185">Reference proteome</keyword>
<dbReference type="InterPro" id="IPR032710">
    <property type="entry name" value="NTF2-like_dom_sf"/>
</dbReference>
<dbReference type="PANTHER" id="PTHR31664">
    <property type="entry name" value="PROTEIN CBG16427"/>
    <property type="match status" value="1"/>
</dbReference>
<proteinExistence type="predicted"/>
<evidence type="ECO:0000313" key="2">
    <source>
        <dbReference type="Proteomes" id="UP000887578"/>
    </source>
</evidence>
<dbReference type="Proteomes" id="UP000887578">
    <property type="component" value="Unplaced"/>
</dbReference>
<name>A0A914P4F3_9BILA</name>
<organism evidence="2 3">
    <name type="scientific">Panagrolaimus davidi</name>
    <dbReference type="NCBI Taxonomy" id="227884"/>
    <lineage>
        <taxon>Eukaryota</taxon>
        <taxon>Metazoa</taxon>
        <taxon>Ecdysozoa</taxon>
        <taxon>Nematoda</taxon>
        <taxon>Chromadorea</taxon>
        <taxon>Rhabditida</taxon>
        <taxon>Tylenchina</taxon>
        <taxon>Panagrolaimomorpha</taxon>
        <taxon>Panagrolaimoidea</taxon>
        <taxon>Panagrolaimidae</taxon>
        <taxon>Panagrolaimus</taxon>
    </lineage>
</organism>
<dbReference type="CDD" id="cd00531">
    <property type="entry name" value="NTF2_like"/>
    <property type="match status" value="1"/>
</dbReference>
<protein>
    <submittedName>
        <fullName evidence="3">SnoaL-like domain-containing protein</fullName>
    </submittedName>
</protein>
<evidence type="ECO:0000259" key="1">
    <source>
        <dbReference type="Pfam" id="PF12680"/>
    </source>
</evidence>
<dbReference type="PANTHER" id="PTHR31664:SF4">
    <property type="entry name" value="DUF4440 DOMAIN-CONTAINING PROTEIN"/>
    <property type="match status" value="1"/>
</dbReference>
<dbReference type="InterPro" id="IPR037401">
    <property type="entry name" value="SnoaL-like"/>
</dbReference>
<accession>A0A914P4F3</accession>
<dbReference type="SUPFAM" id="SSF54427">
    <property type="entry name" value="NTF2-like"/>
    <property type="match status" value="1"/>
</dbReference>
<evidence type="ECO:0000313" key="3">
    <source>
        <dbReference type="WBParaSite" id="PDA_v2.g12757.t1"/>
    </source>
</evidence>
<reference evidence="3" key="1">
    <citation type="submission" date="2022-11" db="UniProtKB">
        <authorList>
            <consortium name="WormBaseParasite"/>
        </authorList>
    </citation>
    <scope>IDENTIFICATION</scope>
</reference>
<dbReference type="Pfam" id="PF12680">
    <property type="entry name" value="SnoaL_2"/>
    <property type="match status" value="1"/>
</dbReference>
<feature type="domain" description="SnoaL-like" evidence="1">
    <location>
        <begin position="18"/>
        <end position="112"/>
    </location>
</feature>
<dbReference type="WBParaSite" id="PDA_v2.g12757.t1">
    <property type="protein sequence ID" value="PDA_v2.g12757.t1"/>
    <property type="gene ID" value="PDA_v2.g12757"/>
</dbReference>
<dbReference type="AlphaFoldDB" id="A0A914P4F3"/>